<feature type="region of interest" description="Disordered" evidence="1">
    <location>
        <begin position="384"/>
        <end position="427"/>
    </location>
</feature>
<evidence type="ECO:0000256" key="2">
    <source>
        <dbReference type="SAM" id="Phobius"/>
    </source>
</evidence>
<sequence>MAGPALRHRMMRRHFTTKRSPGLPDILGDIARAAEDKGKDTGGDKPGKEPKEDGNPGHDGSPGGGRGPPDNTPTAGNGSSGGNTNPAPNPNGIPNNPPPQTPPPQAPPQVPGPTPATTAASTPPSASSPSEGSPGSDGGGRNSGPNSTFESSNGPDDNPSKSGSGASTPSTTEVTSGSDRTGSSPTRSTSLTSPHSPSSTPQATPTASPPGGSGTSDSNPSISLSSALFTPTDTTSSQSALASHSNRGAIAGGVVGALIFILVCAFALWFIHKRRRRKRVAPSTEFLNNPPSYPFARAGLGNQMNANEKTGVFGGTYGGAGKGAAGQAKFRPFSADSHEGILSDKQREPQMERFRDEKPIVPLPPAPQPEVLYSTPLRVNTTPIVPTARSSAPGTPTTPNGRRIPFGTGTFQFPPRSMQPQTQGQAI</sequence>
<feature type="compositionally biased region" description="Basic and acidic residues" evidence="1">
    <location>
        <begin position="32"/>
        <end position="56"/>
    </location>
</feature>
<dbReference type="AlphaFoldDB" id="A0A9P5XK18"/>
<feature type="compositionally biased region" description="Polar residues" evidence="1">
    <location>
        <begin position="148"/>
        <end position="174"/>
    </location>
</feature>
<evidence type="ECO:0000313" key="3">
    <source>
        <dbReference type="EMBL" id="KAF9452882.1"/>
    </source>
</evidence>
<keyword evidence="2" id="KW-1133">Transmembrane helix</keyword>
<accession>A0A9P5XK18</accession>
<dbReference type="Gene3D" id="1.20.5.510">
    <property type="entry name" value="Single helix bin"/>
    <property type="match status" value="1"/>
</dbReference>
<dbReference type="OrthoDB" id="3070563at2759"/>
<feature type="compositionally biased region" description="Low complexity" evidence="1">
    <location>
        <begin position="68"/>
        <end position="86"/>
    </location>
</feature>
<name>A0A9P5XK18_9AGAR</name>
<feature type="compositionally biased region" description="Low complexity" evidence="1">
    <location>
        <begin position="115"/>
        <end position="134"/>
    </location>
</feature>
<gene>
    <name evidence="3" type="ORF">P691DRAFT_783025</name>
</gene>
<feature type="compositionally biased region" description="Pro residues" evidence="1">
    <location>
        <begin position="87"/>
        <end position="114"/>
    </location>
</feature>
<reference evidence="3" key="1">
    <citation type="submission" date="2020-11" db="EMBL/GenBank/DDBJ databases">
        <authorList>
            <consortium name="DOE Joint Genome Institute"/>
            <person name="Ahrendt S."/>
            <person name="Riley R."/>
            <person name="Andreopoulos W."/>
            <person name="Labutti K."/>
            <person name="Pangilinan J."/>
            <person name="Ruiz-Duenas F.J."/>
            <person name="Barrasa J.M."/>
            <person name="Sanchez-Garcia M."/>
            <person name="Camarero S."/>
            <person name="Miyauchi S."/>
            <person name="Serrano A."/>
            <person name="Linde D."/>
            <person name="Babiker R."/>
            <person name="Drula E."/>
            <person name="Ayuso-Fernandez I."/>
            <person name="Pacheco R."/>
            <person name="Padilla G."/>
            <person name="Ferreira P."/>
            <person name="Barriuso J."/>
            <person name="Kellner H."/>
            <person name="Castanera R."/>
            <person name="Alfaro M."/>
            <person name="Ramirez L."/>
            <person name="Pisabarro A.G."/>
            <person name="Kuo A."/>
            <person name="Tritt A."/>
            <person name="Lipzen A."/>
            <person name="He G."/>
            <person name="Yan M."/>
            <person name="Ng V."/>
            <person name="Cullen D."/>
            <person name="Martin F."/>
            <person name="Rosso M.-N."/>
            <person name="Henrissat B."/>
            <person name="Hibbett D."/>
            <person name="Martinez A.T."/>
            <person name="Grigoriev I.V."/>
        </authorList>
    </citation>
    <scope>NUCLEOTIDE SEQUENCE</scope>
    <source>
        <strain evidence="3">MF-IS2</strain>
    </source>
</reference>
<dbReference type="EMBL" id="MU151067">
    <property type="protein sequence ID" value="KAF9452882.1"/>
    <property type="molecule type" value="Genomic_DNA"/>
</dbReference>
<dbReference type="Proteomes" id="UP000807342">
    <property type="component" value="Unassembled WGS sequence"/>
</dbReference>
<organism evidence="3 4">
    <name type="scientific">Macrolepiota fuliginosa MF-IS2</name>
    <dbReference type="NCBI Taxonomy" id="1400762"/>
    <lineage>
        <taxon>Eukaryota</taxon>
        <taxon>Fungi</taxon>
        <taxon>Dikarya</taxon>
        <taxon>Basidiomycota</taxon>
        <taxon>Agaricomycotina</taxon>
        <taxon>Agaricomycetes</taxon>
        <taxon>Agaricomycetidae</taxon>
        <taxon>Agaricales</taxon>
        <taxon>Agaricineae</taxon>
        <taxon>Agaricaceae</taxon>
        <taxon>Macrolepiota</taxon>
    </lineage>
</organism>
<dbReference type="CDD" id="cd12087">
    <property type="entry name" value="TM_EGFR-like"/>
    <property type="match status" value="1"/>
</dbReference>
<keyword evidence="2" id="KW-0812">Transmembrane</keyword>
<keyword evidence="2" id="KW-0472">Membrane</keyword>
<feature type="region of interest" description="Disordered" evidence="1">
    <location>
        <begin position="1"/>
        <end position="239"/>
    </location>
</feature>
<feature type="compositionally biased region" description="Low complexity" evidence="1">
    <location>
        <begin position="175"/>
        <end position="210"/>
    </location>
</feature>
<comment type="caution">
    <text evidence="3">The sequence shown here is derived from an EMBL/GenBank/DDBJ whole genome shotgun (WGS) entry which is preliminary data.</text>
</comment>
<feature type="compositionally biased region" description="Polar residues" evidence="1">
    <location>
        <begin position="215"/>
        <end position="239"/>
    </location>
</feature>
<evidence type="ECO:0000313" key="4">
    <source>
        <dbReference type="Proteomes" id="UP000807342"/>
    </source>
</evidence>
<protein>
    <submittedName>
        <fullName evidence="3">Uncharacterized protein</fullName>
    </submittedName>
</protein>
<feature type="compositionally biased region" description="Polar residues" evidence="1">
    <location>
        <begin position="418"/>
        <end position="427"/>
    </location>
</feature>
<feature type="compositionally biased region" description="Polar residues" evidence="1">
    <location>
        <begin position="384"/>
        <end position="400"/>
    </location>
</feature>
<evidence type="ECO:0000256" key="1">
    <source>
        <dbReference type="SAM" id="MobiDB-lite"/>
    </source>
</evidence>
<feature type="transmembrane region" description="Helical" evidence="2">
    <location>
        <begin position="249"/>
        <end position="271"/>
    </location>
</feature>
<feature type="compositionally biased region" description="Basic residues" evidence="1">
    <location>
        <begin position="1"/>
        <end position="17"/>
    </location>
</feature>
<keyword evidence="4" id="KW-1185">Reference proteome</keyword>
<proteinExistence type="predicted"/>